<feature type="compositionally biased region" description="Polar residues" evidence="1">
    <location>
        <begin position="851"/>
        <end position="861"/>
    </location>
</feature>
<feature type="region of interest" description="Disordered" evidence="1">
    <location>
        <begin position="927"/>
        <end position="991"/>
    </location>
</feature>
<feature type="compositionally biased region" description="Polar residues" evidence="1">
    <location>
        <begin position="981"/>
        <end position="991"/>
    </location>
</feature>
<dbReference type="EMBL" id="JAKJXP020000142">
    <property type="protein sequence ID" value="KAK7742419.1"/>
    <property type="molecule type" value="Genomic_DNA"/>
</dbReference>
<reference evidence="2 3" key="1">
    <citation type="submission" date="2024-02" db="EMBL/GenBank/DDBJ databases">
        <title>De novo assembly and annotation of 12 fungi associated with fruit tree decline syndrome in Ontario, Canada.</title>
        <authorList>
            <person name="Sulman M."/>
            <person name="Ellouze W."/>
            <person name="Ilyukhin E."/>
        </authorList>
    </citation>
    <scope>NUCLEOTIDE SEQUENCE [LARGE SCALE GENOMIC DNA]</scope>
    <source>
        <strain evidence="2 3">M11/M66-122</strain>
    </source>
</reference>
<keyword evidence="3" id="KW-1185">Reference proteome</keyword>
<feature type="region of interest" description="Disordered" evidence="1">
    <location>
        <begin position="673"/>
        <end position="862"/>
    </location>
</feature>
<feature type="compositionally biased region" description="Polar residues" evidence="1">
    <location>
        <begin position="167"/>
        <end position="180"/>
    </location>
</feature>
<name>A0AAN9YHP8_9PEZI</name>
<evidence type="ECO:0000313" key="2">
    <source>
        <dbReference type="EMBL" id="KAK7742419.1"/>
    </source>
</evidence>
<feature type="compositionally biased region" description="Polar residues" evidence="1">
    <location>
        <begin position="248"/>
        <end position="271"/>
    </location>
</feature>
<feature type="compositionally biased region" description="Polar residues" evidence="1">
    <location>
        <begin position="434"/>
        <end position="443"/>
    </location>
</feature>
<feature type="compositionally biased region" description="Polar residues" evidence="1">
    <location>
        <begin position="285"/>
        <end position="296"/>
    </location>
</feature>
<comment type="caution">
    <text evidence="2">The sequence shown here is derived from an EMBL/GenBank/DDBJ whole genome shotgun (WGS) entry which is preliminary data.</text>
</comment>
<evidence type="ECO:0000256" key="1">
    <source>
        <dbReference type="SAM" id="MobiDB-lite"/>
    </source>
</evidence>
<feature type="compositionally biased region" description="Polar residues" evidence="1">
    <location>
        <begin position="755"/>
        <end position="765"/>
    </location>
</feature>
<accession>A0AAN9YHP8</accession>
<sequence>MAKVQRSDSGRMPPRSENFQRMLELEKQYKPSSAARSRRGSGYPPLSHQDQIMKAMSRSSNLPSLSISIPPSPPQDLPPKTSDPREQPQLTQEERTKTVTFSDPEEDHSSLSDQSSICHSPSWEGWGKKTKKPNKPEPKEEQNNEEKSGKTPRKKGNRLSKAPPQEPLTSSAVPSQSTLQLDPLPKIERATGNAPRLEKQDTMAQPQVQQKQAPSQVDSKSKSKRFLSGFKLQHGNVTGVKKLVDNAPGQTESNQPGHDRSSSTPSINKSHSAGPVFDLGFLGSRRSSADPSVRSHSSAEKRPPMVRPPSSGSSHTRSQSLLSSTLNKLRGPSYLYHRSQEGKSSKSSFRPASRDDEGSQPPGNSAARPGSSEGTTPVIADTTFTRKSRHRLTTSDNDVSLDPPFATQPLAPRDLNRGYNSPAPPRIPGRNSHKSSPQVSDGESTIRDSQEDIQWVSESQGSLHGQGHPTGRNLDSRNGKAQVEKTEPGRLHKTNGQISNRVPTPAESLDGVERDSVASSQDDDYASAHEHQSDHASTMALRRGDVSRAAAGNSVPKIRPSSQEKDIDPFTTQGHSEPSLMPPKSHNISQALKSDPDANPKTAQNGWSSKREKPELENEGSQGALRIPKQQLRTKHSTDYFTFINESYAPPSLELRSPLENLLQSLNKTKRLEEAELADEPRPRSSGRQPVSKIPIYAETQPAMYKGKTGDKSENGHRQRDSPVMPTQVSERDAPSFERLGTSAKATKPHRGSDAESTSTKQSQQHEASHSTSERSSSSTFGDSPPSPSSMTTPESSRPYSHKSRPPSHLDLNGSGVLPSNSGSEGKPRQRVFPLSSRDRSSSRSRPTSREANAQDDNWSRSALPLDLENYSSISLSGADVLASSPALVSTPASMTFADALKEEIAEDLSNKSNYRDSLQPKAHSALDLPSTSFLPPLKHRSLNPKKNTSKLSVTVVSAPSSPLSEPVEEPLKPALKKSRNNVGGSSQEPQALVSSGAAYLQEARKTVSGAPIPAPRTLRPQFAHRNTTIGAKGATTPGRAEPMAKMLVECCSCHFFHDMPARVYECMAKPDSFVEDKTLGVSAAITTMVKCPWCGHGMTTQCCSGYAAVVYLKEKLHGR</sequence>
<feature type="compositionally biased region" description="Basic and acidic residues" evidence="1">
    <location>
        <begin position="673"/>
        <end position="683"/>
    </location>
</feature>
<feature type="region of interest" description="Disordered" evidence="1">
    <location>
        <begin position="27"/>
        <end position="634"/>
    </location>
</feature>
<dbReference type="Proteomes" id="UP001320420">
    <property type="component" value="Unassembled WGS sequence"/>
</dbReference>
<feature type="compositionally biased region" description="Polar residues" evidence="1">
    <location>
        <begin position="945"/>
        <end position="955"/>
    </location>
</feature>
<feature type="compositionally biased region" description="Basic and acidic residues" evidence="1">
    <location>
        <begin position="82"/>
        <end position="97"/>
    </location>
</feature>
<protein>
    <submittedName>
        <fullName evidence="2">Uncharacterized protein</fullName>
    </submittedName>
</protein>
<feature type="compositionally biased region" description="Basic and acidic residues" evidence="1">
    <location>
        <begin position="708"/>
        <end position="721"/>
    </location>
</feature>
<feature type="compositionally biased region" description="Low complexity" evidence="1">
    <location>
        <begin position="774"/>
        <end position="799"/>
    </location>
</feature>
<feature type="compositionally biased region" description="Low complexity" evidence="1">
    <location>
        <begin position="57"/>
        <end position="69"/>
    </location>
</feature>
<feature type="compositionally biased region" description="Basic and acidic residues" evidence="1">
    <location>
        <begin position="134"/>
        <end position="149"/>
    </location>
</feature>
<evidence type="ECO:0000313" key="3">
    <source>
        <dbReference type="Proteomes" id="UP001320420"/>
    </source>
</evidence>
<dbReference type="AlphaFoldDB" id="A0AAN9YHP8"/>
<proteinExistence type="predicted"/>
<feature type="compositionally biased region" description="Low complexity" evidence="1">
    <location>
        <begin position="310"/>
        <end position="326"/>
    </location>
</feature>
<feature type="compositionally biased region" description="Low complexity" evidence="1">
    <location>
        <begin position="956"/>
        <end position="966"/>
    </location>
</feature>
<feature type="compositionally biased region" description="Low complexity" evidence="1">
    <location>
        <begin position="204"/>
        <end position="217"/>
    </location>
</feature>
<organism evidence="2 3">
    <name type="scientific">Diatrype stigma</name>
    <dbReference type="NCBI Taxonomy" id="117547"/>
    <lineage>
        <taxon>Eukaryota</taxon>
        <taxon>Fungi</taxon>
        <taxon>Dikarya</taxon>
        <taxon>Ascomycota</taxon>
        <taxon>Pezizomycotina</taxon>
        <taxon>Sordariomycetes</taxon>
        <taxon>Xylariomycetidae</taxon>
        <taxon>Xylariales</taxon>
        <taxon>Diatrypaceae</taxon>
        <taxon>Diatrype</taxon>
    </lineage>
</organism>
<gene>
    <name evidence="2" type="ORF">SLS62_010727</name>
</gene>
<feature type="compositionally biased region" description="Basic and acidic residues" evidence="1">
    <location>
        <begin position="474"/>
        <end position="490"/>
    </location>
</feature>